<reference evidence="2 3" key="1">
    <citation type="journal article" date="2016" name="Genome Biol. Evol.">
        <title>Divergent and convergent evolution of fungal pathogenicity.</title>
        <authorList>
            <person name="Shang Y."/>
            <person name="Xiao G."/>
            <person name="Zheng P."/>
            <person name="Cen K."/>
            <person name="Zhan S."/>
            <person name="Wang C."/>
        </authorList>
    </citation>
    <scope>NUCLEOTIDE SEQUENCE [LARGE SCALE GENOMIC DNA]</scope>
    <source>
        <strain evidence="2 3">RCEF 2490</strain>
    </source>
</reference>
<dbReference type="PANTHER" id="PTHR13420:SF7">
    <property type="entry name" value="UPF0235 PROTEIN C15ORF40"/>
    <property type="match status" value="1"/>
</dbReference>
<organism evidence="2 3">
    <name type="scientific">Moelleriella libera RCEF 2490</name>
    <dbReference type="NCBI Taxonomy" id="1081109"/>
    <lineage>
        <taxon>Eukaryota</taxon>
        <taxon>Fungi</taxon>
        <taxon>Dikarya</taxon>
        <taxon>Ascomycota</taxon>
        <taxon>Pezizomycotina</taxon>
        <taxon>Sordariomycetes</taxon>
        <taxon>Hypocreomycetidae</taxon>
        <taxon>Hypocreales</taxon>
        <taxon>Clavicipitaceae</taxon>
        <taxon>Moelleriella</taxon>
    </lineage>
</organism>
<evidence type="ECO:0000313" key="3">
    <source>
        <dbReference type="Proteomes" id="UP000078544"/>
    </source>
</evidence>
<dbReference type="GO" id="GO:0005737">
    <property type="term" value="C:cytoplasm"/>
    <property type="evidence" value="ECO:0007669"/>
    <property type="project" value="TreeGrafter"/>
</dbReference>
<comment type="similarity">
    <text evidence="1">Belongs to the UPF0235 family.</text>
</comment>
<name>A0A167Z3W3_9HYPO</name>
<dbReference type="SUPFAM" id="SSF69786">
    <property type="entry name" value="YggU-like"/>
    <property type="match status" value="1"/>
</dbReference>
<dbReference type="AlphaFoldDB" id="A0A167Z3W3"/>
<dbReference type="NCBIfam" id="TIGR00251">
    <property type="entry name" value="DUF167 family protein"/>
    <property type="match status" value="1"/>
</dbReference>
<dbReference type="SMART" id="SM01152">
    <property type="entry name" value="DUF167"/>
    <property type="match status" value="1"/>
</dbReference>
<dbReference type="EMBL" id="AZGY01000016">
    <property type="protein sequence ID" value="KZZ92129.1"/>
    <property type="molecule type" value="Genomic_DNA"/>
</dbReference>
<protein>
    <submittedName>
        <fullName evidence="2">DUF167 domain protein</fullName>
    </submittedName>
</protein>
<keyword evidence="3" id="KW-1185">Reference proteome</keyword>
<evidence type="ECO:0000313" key="2">
    <source>
        <dbReference type="EMBL" id="KZZ92129.1"/>
    </source>
</evidence>
<dbReference type="Pfam" id="PF02594">
    <property type="entry name" value="DUF167"/>
    <property type="match status" value="1"/>
</dbReference>
<dbReference type="OrthoDB" id="244097at2759"/>
<evidence type="ECO:0000256" key="1">
    <source>
        <dbReference type="ARBA" id="ARBA00010364"/>
    </source>
</evidence>
<dbReference type="HAMAP" id="MF_00634">
    <property type="entry name" value="UPF0235"/>
    <property type="match status" value="1"/>
</dbReference>
<dbReference type="PANTHER" id="PTHR13420">
    <property type="entry name" value="UPF0235 PROTEIN C15ORF40"/>
    <property type="match status" value="1"/>
</dbReference>
<sequence>MAAVSSAVRFLASKSGPQHAGHLQLHLRVKPGASKARQGILEVTDEAIELCVAAPPRDGAANKAVIQVLSAAMGIPRSRFAFASGMKGRDKIVTVADVRGDGPDCAQAFLALLHKASHSTNPR</sequence>
<proteinExistence type="inferred from homology"/>
<dbReference type="Gene3D" id="3.30.1200.10">
    <property type="entry name" value="YggU-like"/>
    <property type="match status" value="1"/>
</dbReference>
<comment type="caution">
    <text evidence="2">The sequence shown here is derived from an EMBL/GenBank/DDBJ whole genome shotgun (WGS) entry which is preliminary data.</text>
</comment>
<dbReference type="Proteomes" id="UP000078544">
    <property type="component" value="Unassembled WGS sequence"/>
</dbReference>
<accession>A0A167Z3W3</accession>
<dbReference type="STRING" id="1081109.A0A167Z3W3"/>
<dbReference type="InterPro" id="IPR003746">
    <property type="entry name" value="DUF167"/>
</dbReference>
<dbReference type="InterPro" id="IPR036591">
    <property type="entry name" value="YggU-like_sf"/>
</dbReference>
<gene>
    <name evidence="2" type="ORF">AAL_06339</name>
</gene>